<dbReference type="AlphaFoldDB" id="A0A217EVZ2"/>
<dbReference type="InterPro" id="IPR026001">
    <property type="entry name" value="Abi-like_C"/>
</dbReference>
<evidence type="ECO:0000313" key="2">
    <source>
        <dbReference type="EMBL" id="ARB02512.1"/>
    </source>
</evidence>
<feature type="domain" description="Abortive infection protein-like C-terminal" evidence="1">
    <location>
        <begin position="176"/>
        <end position="242"/>
    </location>
</feature>
<proteinExistence type="predicted"/>
<geneLocation type="plasmid" evidence="2">
    <name>pOP-I</name>
</geneLocation>
<reference evidence="2" key="1">
    <citation type="submission" date="2016-11" db="EMBL/GenBank/DDBJ databases">
        <title>Evolution of class 1 integrons: mobilization and dispersal via food-borne bacteria.</title>
        <authorList>
            <person name="Ghaly T.M."/>
            <person name="Chow L."/>
            <person name="Asher A.J."/>
            <person name="Waldron L.S."/>
            <person name="Gillings M.R."/>
        </authorList>
    </citation>
    <scope>NUCLEOTIDE SEQUENCE</scope>
    <source>
        <strain evidence="2">MN201516</strain>
        <plasmid evidence="2">pOP-I</plasmid>
    </source>
</reference>
<evidence type="ECO:0000259" key="1">
    <source>
        <dbReference type="Pfam" id="PF14355"/>
    </source>
</evidence>
<gene>
    <name evidence="2" type="ORF">MN036</name>
</gene>
<dbReference type="EMBL" id="KY126370">
    <property type="protein sequence ID" value="ARB02512.1"/>
    <property type="molecule type" value="Genomic_DNA"/>
</dbReference>
<name>A0A217EVZ2_ENTCL</name>
<organism evidence="2">
    <name type="scientific">Enterobacter cloacae subsp. cloacae</name>
    <dbReference type="NCBI Taxonomy" id="336306"/>
    <lineage>
        <taxon>Bacteria</taxon>
        <taxon>Pseudomonadati</taxon>
        <taxon>Pseudomonadota</taxon>
        <taxon>Gammaproteobacteria</taxon>
        <taxon>Enterobacterales</taxon>
        <taxon>Enterobacteriaceae</taxon>
        <taxon>Enterobacter</taxon>
        <taxon>Enterobacter cloacae complex</taxon>
    </lineage>
</organism>
<protein>
    <submittedName>
        <fullName evidence="2">AbiC superfamily domain protein</fullName>
    </submittedName>
</protein>
<keyword evidence="2" id="KW-0614">Plasmid</keyword>
<sequence>MLDKVSQINLAKILADNFNEGDWKELFAVTDCEDVPEGLNQFYRHVYWNNTELKGVAIAAIENTLARDADNLSKIWALDNVQRYISNANNDLFKEIKDIVNQNGQRNVSAAPVKNVNENIYQALEDAEVLLQNNGPQRAYDRVHTALHASLRQMCVNHGITTDSTNNNVPGLLSLITAHLKALPDDGRNEDVFKMLKSAAAILHGINNLRNNSSMAHPTEKLLNEADARFAINLVRSIMTYIDELL</sequence>
<dbReference type="RefSeq" id="WP_172689614.1">
    <property type="nucleotide sequence ID" value="NZ_KY126370.1"/>
</dbReference>
<dbReference type="Pfam" id="PF14355">
    <property type="entry name" value="Abi_C"/>
    <property type="match status" value="1"/>
</dbReference>
<accession>A0A217EVZ2</accession>